<evidence type="ECO:0000256" key="1">
    <source>
        <dbReference type="SAM" id="Phobius"/>
    </source>
</evidence>
<feature type="domain" description="DUF4350" evidence="2">
    <location>
        <begin position="28"/>
        <end position="201"/>
    </location>
</feature>
<dbReference type="InterPro" id="IPR025646">
    <property type="entry name" value="DUF4350"/>
</dbReference>
<evidence type="ECO:0000313" key="3">
    <source>
        <dbReference type="EMBL" id="KRG09845.1"/>
    </source>
</evidence>
<gene>
    <name evidence="3" type="ORF">ACA29_20730</name>
</gene>
<dbReference type="Proteomes" id="UP000053881">
    <property type="component" value="Unassembled WGS sequence"/>
</dbReference>
<comment type="caution">
    <text evidence="3">The sequence shown here is derived from an EMBL/GenBank/DDBJ whole genome shotgun (WGS) entry which is preliminary data.</text>
</comment>
<dbReference type="EMBL" id="LGPB01000137">
    <property type="protein sequence ID" value="KRG09845.1"/>
    <property type="molecule type" value="Genomic_DNA"/>
</dbReference>
<dbReference type="PATRIC" id="fig|217031.4.peg.7045"/>
<keyword evidence="1" id="KW-1133">Transmembrane helix</keyword>
<dbReference type="Pfam" id="PF14258">
    <property type="entry name" value="DUF4350"/>
    <property type="match status" value="1"/>
</dbReference>
<evidence type="ECO:0000259" key="2">
    <source>
        <dbReference type="Pfam" id="PF14258"/>
    </source>
</evidence>
<keyword evidence="1" id="KW-0812">Transmembrane</keyword>
<sequence>MIILLIIFIILSYLFYTPNQREYPDFVSQSPSPTGVKAFYTYLEQEFDSVKRFHYSADQLPMTDQNQLLIIIEPFIMPDSNEMEEYQAYMEAGNTILLISETPDDFFGLTTESTDPASVNKKGEVETIIDQQDREYQATVTNPLRFVTNQDDQILLHDQEGALSIKRSFGSGQLYVMNSPKWLSNQEILDGDHIPIIISLLNEISPNDVLFDEFLHGNQSPISTMHTYPKWFILIMIQATFLSILWLWNTGKRFGPIFIPREESVRFSDERLKALSSWYLKGKLYHDSLQTQAEYVKALMQERWGIASTKGWSDILEELLRRDLSIPDSELSTLITRLTNILSKKNISKQEYVYWSKNIDRLRKEVEEG</sequence>
<dbReference type="AlphaFoldDB" id="A0A0Q9XNT3"/>
<proteinExistence type="predicted"/>
<reference evidence="3 4" key="1">
    <citation type="submission" date="2015-06" db="EMBL/GenBank/DDBJ databases">
        <title>Genome sequencing project of Bacillus galactosidilyticus PL133.</title>
        <authorList>
            <person name="Gaiero J."/>
            <person name="Nicol R."/>
            <person name="Habash M."/>
        </authorList>
    </citation>
    <scope>NUCLEOTIDE SEQUENCE [LARGE SCALE GENOMIC DNA]</scope>
    <source>
        <strain evidence="3 4">PL133</strain>
    </source>
</reference>
<keyword evidence="1" id="KW-0472">Membrane</keyword>
<evidence type="ECO:0000313" key="4">
    <source>
        <dbReference type="Proteomes" id="UP000053881"/>
    </source>
</evidence>
<protein>
    <recommendedName>
        <fullName evidence="2">DUF4350 domain-containing protein</fullName>
    </recommendedName>
</protein>
<accession>A0A0Q9XNT3</accession>
<name>A0A0Q9XNT3_9BACI</name>
<feature type="transmembrane region" description="Helical" evidence="1">
    <location>
        <begin position="228"/>
        <end position="248"/>
    </location>
</feature>
<organism evidence="3 4">
    <name type="scientific">Lederbergia galactosidilytica</name>
    <dbReference type="NCBI Taxonomy" id="217031"/>
    <lineage>
        <taxon>Bacteria</taxon>
        <taxon>Bacillati</taxon>
        <taxon>Bacillota</taxon>
        <taxon>Bacilli</taxon>
        <taxon>Bacillales</taxon>
        <taxon>Bacillaceae</taxon>
        <taxon>Lederbergia</taxon>
    </lineage>
</organism>